<dbReference type="SUPFAM" id="SSF56672">
    <property type="entry name" value="DNA/RNA polymerases"/>
    <property type="match status" value="1"/>
</dbReference>
<dbReference type="AlphaFoldDB" id="A0AAD7SZB8"/>
<dbReference type="PANTHER" id="PTHR24559:SF444">
    <property type="entry name" value="REVERSE TRANSCRIPTASE DOMAIN-CONTAINING PROTEIN"/>
    <property type="match status" value="1"/>
</dbReference>
<name>A0AAD7SZB8_9TELE</name>
<protein>
    <submittedName>
        <fullName evidence="1">Uncharacterized protein</fullName>
    </submittedName>
</protein>
<organism evidence="1 2">
    <name type="scientific">Aldrovandia affinis</name>
    <dbReference type="NCBI Taxonomy" id="143900"/>
    <lineage>
        <taxon>Eukaryota</taxon>
        <taxon>Metazoa</taxon>
        <taxon>Chordata</taxon>
        <taxon>Craniata</taxon>
        <taxon>Vertebrata</taxon>
        <taxon>Euteleostomi</taxon>
        <taxon>Actinopterygii</taxon>
        <taxon>Neopterygii</taxon>
        <taxon>Teleostei</taxon>
        <taxon>Notacanthiformes</taxon>
        <taxon>Halosauridae</taxon>
        <taxon>Aldrovandia</taxon>
    </lineage>
</organism>
<dbReference type="EMBL" id="JAINUG010000026">
    <property type="protein sequence ID" value="KAJ8410451.1"/>
    <property type="molecule type" value="Genomic_DNA"/>
</dbReference>
<proteinExistence type="predicted"/>
<dbReference type="Gene3D" id="3.10.10.10">
    <property type="entry name" value="HIV Type 1 Reverse Transcriptase, subunit A, domain 1"/>
    <property type="match status" value="1"/>
</dbReference>
<accession>A0AAD7SZB8</accession>
<reference evidence="1" key="1">
    <citation type="journal article" date="2023" name="Science">
        <title>Genome structures resolve the early diversification of teleost fishes.</title>
        <authorList>
            <person name="Parey E."/>
            <person name="Louis A."/>
            <person name="Montfort J."/>
            <person name="Bouchez O."/>
            <person name="Roques C."/>
            <person name="Iampietro C."/>
            <person name="Lluch J."/>
            <person name="Castinel A."/>
            <person name="Donnadieu C."/>
            <person name="Desvignes T."/>
            <person name="Floi Bucao C."/>
            <person name="Jouanno E."/>
            <person name="Wen M."/>
            <person name="Mejri S."/>
            <person name="Dirks R."/>
            <person name="Jansen H."/>
            <person name="Henkel C."/>
            <person name="Chen W.J."/>
            <person name="Zahm M."/>
            <person name="Cabau C."/>
            <person name="Klopp C."/>
            <person name="Thompson A.W."/>
            <person name="Robinson-Rechavi M."/>
            <person name="Braasch I."/>
            <person name="Lecointre G."/>
            <person name="Bobe J."/>
            <person name="Postlethwait J.H."/>
            <person name="Berthelot C."/>
            <person name="Roest Crollius H."/>
            <person name="Guiguen Y."/>
        </authorList>
    </citation>
    <scope>NUCLEOTIDE SEQUENCE</scope>
    <source>
        <strain evidence="1">NC1722</strain>
    </source>
</reference>
<dbReference type="Gene3D" id="3.30.70.270">
    <property type="match status" value="1"/>
</dbReference>
<comment type="caution">
    <text evidence="1">The sequence shown here is derived from an EMBL/GenBank/DDBJ whole genome shotgun (WGS) entry which is preliminary data.</text>
</comment>
<keyword evidence="2" id="KW-1185">Reference proteome</keyword>
<evidence type="ECO:0000313" key="2">
    <source>
        <dbReference type="Proteomes" id="UP001221898"/>
    </source>
</evidence>
<dbReference type="PROSITE" id="PS51257">
    <property type="entry name" value="PROKAR_LIPOPROTEIN"/>
    <property type="match status" value="1"/>
</dbReference>
<dbReference type="InterPro" id="IPR043502">
    <property type="entry name" value="DNA/RNA_pol_sf"/>
</dbReference>
<gene>
    <name evidence="1" type="ORF">AAFF_G00193550</name>
</gene>
<dbReference type="Proteomes" id="UP001221898">
    <property type="component" value="Unassembled WGS sequence"/>
</dbReference>
<evidence type="ECO:0000313" key="1">
    <source>
        <dbReference type="EMBL" id="KAJ8410451.1"/>
    </source>
</evidence>
<dbReference type="InterPro" id="IPR043128">
    <property type="entry name" value="Rev_trsase/Diguanyl_cyclase"/>
</dbReference>
<sequence>MRTACSSSQMPWLDCGSCATRAASSLPMTTLSCALTAPSEFSRLLGEFPNLTRPTFYTADTIFLLRNLDFSSRLAGKVIFSKVDLIQGYHQVLVRLENVPKTVVITPFGLFEFLHMPFGLCSAGVPAPDGFSAEEPHVPFRLPGPLTASTSMASS</sequence>
<dbReference type="PANTHER" id="PTHR24559">
    <property type="entry name" value="TRANSPOSON TY3-I GAG-POL POLYPROTEIN"/>
    <property type="match status" value="1"/>
</dbReference>
<dbReference type="InterPro" id="IPR053134">
    <property type="entry name" value="RNA-dir_DNA_polymerase"/>
</dbReference>